<keyword evidence="2" id="KW-1185">Reference proteome</keyword>
<gene>
    <name evidence="1" type="ORF">TCLT_LOCUS303</name>
</gene>
<evidence type="ECO:0000313" key="3">
    <source>
        <dbReference type="WBParaSite" id="TCLT_0000030201-mRNA-1"/>
    </source>
</evidence>
<sequence length="498" mass="56676">NFDFKSCCWKNKGNGTSWQIYRGNARNDENRTILRSRLYEDELNAFLPLSLMNEFIILRIYPSKLTIVYNVKFILDKYFLAASVTSEQTFSSDWTSCVTCSKTGRFTIRIRSYQTPATKLKLCWKPANDDDSIYRHCTFLRTWSSAEFVNKHFTVTPMRPIQFYIKLQNHGRRAVATAVIDSIHVITDEYCLPVAQSKLRSTKLHLVEGSNKKQRNISPIHLPDSETFSIVKLSTITTTTMPPNSNSSFILNDIFGDAFAQFLVDDTDGLIDERQNIETNDVTDDGQAYLLRLIHRTYSGIDDDTRFATTLTPFPLLTFNLFACNASGGCLFDHSMCSYRSSPVSRGSTFQRMILSGHNFMQAVTRPNTLAVLETDTIFNEDHKIVFDVLEFTEGERLYGCCYKANIETLESFISITTLLSGNPPSKLFCPFATSINATPVNWRTVRYTCPRGTTKILFMCENHGTTNGTCALDNIRIHKIFDILEMEPCQKNIITSS</sequence>
<dbReference type="EMBL" id="UYYF01000019">
    <property type="protein sequence ID" value="VDM95222.1"/>
    <property type="molecule type" value="Genomic_DNA"/>
</dbReference>
<proteinExistence type="predicted"/>
<dbReference type="AlphaFoldDB" id="A0A0N5CJT4"/>
<organism evidence="3">
    <name type="scientific">Thelazia callipaeda</name>
    <name type="common">Oriental eyeworm</name>
    <name type="synonym">Parasitic nematode</name>
    <dbReference type="NCBI Taxonomy" id="103827"/>
    <lineage>
        <taxon>Eukaryota</taxon>
        <taxon>Metazoa</taxon>
        <taxon>Ecdysozoa</taxon>
        <taxon>Nematoda</taxon>
        <taxon>Chromadorea</taxon>
        <taxon>Rhabditida</taxon>
        <taxon>Spirurina</taxon>
        <taxon>Spiruromorpha</taxon>
        <taxon>Thelazioidea</taxon>
        <taxon>Thelaziidae</taxon>
        <taxon>Thelazia</taxon>
    </lineage>
</organism>
<dbReference type="OMA" id="CAMDNIR"/>
<evidence type="ECO:0000313" key="2">
    <source>
        <dbReference type="Proteomes" id="UP000276776"/>
    </source>
</evidence>
<name>A0A0N5CJT4_THECL</name>
<reference evidence="1 2" key="2">
    <citation type="submission" date="2018-11" db="EMBL/GenBank/DDBJ databases">
        <authorList>
            <consortium name="Pathogen Informatics"/>
        </authorList>
    </citation>
    <scope>NUCLEOTIDE SEQUENCE [LARGE SCALE GENOMIC DNA]</scope>
</reference>
<dbReference type="OrthoDB" id="5828686at2759"/>
<protein>
    <submittedName>
        <fullName evidence="3">MAM domain-containing protein</fullName>
    </submittedName>
</protein>
<accession>A0A0N5CJT4</accession>
<evidence type="ECO:0000313" key="1">
    <source>
        <dbReference type="EMBL" id="VDM95222.1"/>
    </source>
</evidence>
<dbReference type="Proteomes" id="UP000276776">
    <property type="component" value="Unassembled WGS sequence"/>
</dbReference>
<dbReference type="WBParaSite" id="TCLT_0000030201-mRNA-1">
    <property type="protein sequence ID" value="TCLT_0000030201-mRNA-1"/>
    <property type="gene ID" value="TCLT_0000030201"/>
</dbReference>
<reference evidence="3" key="1">
    <citation type="submission" date="2017-02" db="UniProtKB">
        <authorList>
            <consortium name="WormBaseParasite"/>
        </authorList>
    </citation>
    <scope>IDENTIFICATION</scope>
</reference>